<evidence type="ECO:0000256" key="2">
    <source>
        <dbReference type="ARBA" id="ARBA00023125"/>
    </source>
</evidence>
<dbReference type="PANTHER" id="PTHR43537:SF20">
    <property type="entry name" value="HTH-TYPE TRANSCRIPTIONAL REPRESSOR GLAR"/>
    <property type="match status" value="1"/>
</dbReference>
<protein>
    <submittedName>
        <fullName evidence="5">FCD domain-containing protein</fullName>
    </submittedName>
</protein>
<dbReference type="SUPFAM" id="SSF46785">
    <property type="entry name" value="Winged helix' DNA-binding domain"/>
    <property type="match status" value="1"/>
</dbReference>
<accession>A0ABU9YI06</accession>
<reference evidence="5 6" key="1">
    <citation type="submission" date="2024-03" db="EMBL/GenBank/DDBJ databases">
        <title>High-quality draft genome sequencing of Tistrella sp. BH-R2-4.</title>
        <authorList>
            <person name="Dong C."/>
        </authorList>
    </citation>
    <scope>NUCLEOTIDE SEQUENCE [LARGE SCALE GENOMIC DNA]</scope>
    <source>
        <strain evidence="5 6">BH-R2-4</strain>
    </source>
</reference>
<evidence type="ECO:0000259" key="4">
    <source>
        <dbReference type="PROSITE" id="PS50949"/>
    </source>
</evidence>
<evidence type="ECO:0000256" key="3">
    <source>
        <dbReference type="ARBA" id="ARBA00023163"/>
    </source>
</evidence>
<dbReference type="PANTHER" id="PTHR43537">
    <property type="entry name" value="TRANSCRIPTIONAL REGULATOR, GNTR FAMILY"/>
    <property type="match status" value="1"/>
</dbReference>
<keyword evidence="6" id="KW-1185">Reference proteome</keyword>
<evidence type="ECO:0000256" key="1">
    <source>
        <dbReference type="ARBA" id="ARBA00023015"/>
    </source>
</evidence>
<keyword evidence="1" id="KW-0805">Transcription regulation</keyword>
<dbReference type="PROSITE" id="PS50949">
    <property type="entry name" value="HTH_GNTR"/>
    <property type="match status" value="1"/>
</dbReference>
<dbReference type="Pfam" id="PF00392">
    <property type="entry name" value="GntR"/>
    <property type="match status" value="1"/>
</dbReference>
<dbReference type="SMART" id="SM00895">
    <property type="entry name" value="FCD"/>
    <property type="match status" value="1"/>
</dbReference>
<gene>
    <name evidence="5" type="ORF">WG926_08920</name>
</gene>
<dbReference type="InterPro" id="IPR008920">
    <property type="entry name" value="TF_FadR/GntR_C"/>
</dbReference>
<comment type="caution">
    <text evidence="5">The sequence shown here is derived from an EMBL/GenBank/DDBJ whole genome shotgun (WGS) entry which is preliminary data.</text>
</comment>
<dbReference type="InterPro" id="IPR036390">
    <property type="entry name" value="WH_DNA-bd_sf"/>
</dbReference>
<dbReference type="Gene3D" id="1.10.10.10">
    <property type="entry name" value="Winged helix-like DNA-binding domain superfamily/Winged helix DNA-binding domain"/>
    <property type="match status" value="1"/>
</dbReference>
<keyword evidence="3" id="KW-0804">Transcription</keyword>
<feature type="domain" description="HTH gntR-type" evidence="4">
    <location>
        <begin position="34"/>
        <end position="101"/>
    </location>
</feature>
<evidence type="ECO:0000313" key="6">
    <source>
        <dbReference type="Proteomes" id="UP001413721"/>
    </source>
</evidence>
<organism evidence="5 6">
    <name type="scientific">Tistrella arctica</name>
    <dbReference type="NCBI Taxonomy" id="3133430"/>
    <lineage>
        <taxon>Bacteria</taxon>
        <taxon>Pseudomonadati</taxon>
        <taxon>Pseudomonadota</taxon>
        <taxon>Alphaproteobacteria</taxon>
        <taxon>Geminicoccales</taxon>
        <taxon>Geminicoccaceae</taxon>
        <taxon>Tistrella</taxon>
    </lineage>
</organism>
<evidence type="ECO:0000313" key="5">
    <source>
        <dbReference type="EMBL" id="MEN2988422.1"/>
    </source>
</evidence>
<dbReference type="Pfam" id="PF07729">
    <property type="entry name" value="FCD"/>
    <property type="match status" value="1"/>
</dbReference>
<dbReference type="EMBL" id="JBBKTW010000003">
    <property type="protein sequence ID" value="MEN2988422.1"/>
    <property type="molecule type" value="Genomic_DNA"/>
</dbReference>
<dbReference type="Proteomes" id="UP001413721">
    <property type="component" value="Unassembled WGS sequence"/>
</dbReference>
<dbReference type="SMART" id="SM00345">
    <property type="entry name" value="HTH_GNTR"/>
    <property type="match status" value="1"/>
</dbReference>
<name>A0ABU9YI06_9PROT</name>
<dbReference type="SUPFAM" id="SSF48008">
    <property type="entry name" value="GntR ligand-binding domain-like"/>
    <property type="match status" value="1"/>
</dbReference>
<dbReference type="InterPro" id="IPR036388">
    <property type="entry name" value="WH-like_DNA-bd_sf"/>
</dbReference>
<sequence length="258" mass="28026">MTDADLNPEAVAGHSDLRAAVADGFVGEEGTRAATLSLEALERIRTDIVAGALKPDMKLHLGSMRARYGVGLSPLREALSRLAADGLVSFSGQRGFRVAPVSRADLADITRSRQIVEGAALRLAIACGGDDWEAEIVTSHHLLRRATERSAADHTISVDDVAWAAWEARHRAFHASLVSACPLNALKGFRALLYDKAERYRRLMLSWPFRPDEVLAEHDLLRDAVLARDPDRAVGVLEEHIAITADLLDAELARIEGG</sequence>
<keyword evidence="2" id="KW-0238">DNA-binding</keyword>
<dbReference type="RefSeq" id="WP_345934729.1">
    <property type="nucleotide sequence ID" value="NZ_JBBKTV010000008.1"/>
</dbReference>
<dbReference type="Gene3D" id="1.20.120.530">
    <property type="entry name" value="GntR ligand-binding domain-like"/>
    <property type="match status" value="1"/>
</dbReference>
<dbReference type="InterPro" id="IPR000524">
    <property type="entry name" value="Tscrpt_reg_HTH_GntR"/>
</dbReference>
<dbReference type="InterPro" id="IPR011711">
    <property type="entry name" value="GntR_C"/>
</dbReference>
<proteinExistence type="predicted"/>